<organism evidence="1 2">
    <name type="scientific">Lipomyces orientalis</name>
    <dbReference type="NCBI Taxonomy" id="1233043"/>
    <lineage>
        <taxon>Eukaryota</taxon>
        <taxon>Fungi</taxon>
        <taxon>Dikarya</taxon>
        <taxon>Ascomycota</taxon>
        <taxon>Saccharomycotina</taxon>
        <taxon>Lipomycetes</taxon>
        <taxon>Lipomycetales</taxon>
        <taxon>Lipomycetaceae</taxon>
        <taxon>Lipomyces</taxon>
    </lineage>
</organism>
<evidence type="ECO:0000313" key="2">
    <source>
        <dbReference type="Proteomes" id="UP001489719"/>
    </source>
</evidence>
<sequence>MDLHSRNPQGSEAIQSSLFTDDVIGGKRTYEMIEHDYMLSGDAPANTEQRKFVTNALYSPEKGMREVAVFCERITSNLLHDRSRKLRHSFWVDAVDDIANLSHSTIIAELFHIPLKTHTRPDKIGFTAREFYNINALLFAYVFRDIDTAQSFGLRSETQQSTAAFTKVAIHVCQLVHDEHFRELKELLGLQEHDAMPDYGQRLIQRLFHGAKSVDEVASVVVATAAAAVATQAQAFSQMLDLYLSDQYNKHWPAIQELARSKDSTAFTNLKRYAMEGLRLATPSSGTLRVAVDDVVIKDGSRTVNIKKGDQVFTNFEQACVDKDEFLDPHNIKLDRPDSSYIHLGYAEGVWQLKNLRRAPGWQGFMKYKNVNGALKMYLKEDFSDWWPYPTTMKIMFDDFE</sequence>
<keyword evidence="2" id="KW-1185">Reference proteome</keyword>
<dbReference type="EMBL" id="MU970100">
    <property type="protein sequence ID" value="KAK9321368.1"/>
    <property type="molecule type" value="Genomic_DNA"/>
</dbReference>
<protein>
    <submittedName>
        <fullName evidence="1">Cytochrome P450</fullName>
    </submittedName>
</protein>
<accession>A0ACC3TML3</accession>
<comment type="caution">
    <text evidence="1">The sequence shown here is derived from an EMBL/GenBank/DDBJ whole genome shotgun (WGS) entry which is preliminary data.</text>
</comment>
<gene>
    <name evidence="1" type="ORF">V1517DRAFT_347303</name>
</gene>
<dbReference type="Proteomes" id="UP001489719">
    <property type="component" value="Unassembled WGS sequence"/>
</dbReference>
<proteinExistence type="predicted"/>
<evidence type="ECO:0000313" key="1">
    <source>
        <dbReference type="EMBL" id="KAK9321368.1"/>
    </source>
</evidence>
<reference evidence="2" key="1">
    <citation type="journal article" date="2024" name="Front. Bioeng. Biotechnol.">
        <title>Genome-scale model development and genomic sequencing of the oleaginous clade Lipomyces.</title>
        <authorList>
            <person name="Czajka J.J."/>
            <person name="Han Y."/>
            <person name="Kim J."/>
            <person name="Mondo S.J."/>
            <person name="Hofstad B.A."/>
            <person name="Robles A."/>
            <person name="Haridas S."/>
            <person name="Riley R."/>
            <person name="LaButti K."/>
            <person name="Pangilinan J."/>
            <person name="Andreopoulos W."/>
            <person name="Lipzen A."/>
            <person name="Yan J."/>
            <person name="Wang M."/>
            <person name="Ng V."/>
            <person name="Grigoriev I.V."/>
            <person name="Spatafora J.W."/>
            <person name="Magnuson J.K."/>
            <person name="Baker S.E."/>
            <person name="Pomraning K.R."/>
        </authorList>
    </citation>
    <scope>NUCLEOTIDE SEQUENCE [LARGE SCALE GENOMIC DNA]</scope>
    <source>
        <strain evidence="2">CBS 10300</strain>
    </source>
</reference>
<name>A0ACC3TML3_9ASCO</name>